<sequence length="90" mass="10133">MDEGDLGSTDWSTTPIPSLDEAADSDVVSIAMQRSTLIKKITTLQDDLKTVLERIDEVQVECDRKKAENEMLQTYVNNLTRQNMLITSSK</sequence>
<dbReference type="InterPro" id="IPR019357">
    <property type="entry name" value="SCOC"/>
</dbReference>
<feature type="coiled-coil region" evidence="1">
    <location>
        <begin position="41"/>
        <end position="68"/>
    </location>
</feature>
<name>A0A9Q3BCH4_9BASI</name>
<protein>
    <submittedName>
        <fullName evidence="3">Uncharacterized protein</fullName>
    </submittedName>
</protein>
<organism evidence="3 4">
    <name type="scientific">Austropuccinia psidii MF-1</name>
    <dbReference type="NCBI Taxonomy" id="1389203"/>
    <lineage>
        <taxon>Eukaryota</taxon>
        <taxon>Fungi</taxon>
        <taxon>Dikarya</taxon>
        <taxon>Basidiomycota</taxon>
        <taxon>Pucciniomycotina</taxon>
        <taxon>Pucciniomycetes</taxon>
        <taxon>Pucciniales</taxon>
        <taxon>Sphaerophragmiaceae</taxon>
        <taxon>Austropuccinia</taxon>
    </lineage>
</organism>
<dbReference type="EMBL" id="AVOT02000404">
    <property type="protein sequence ID" value="MBW0462723.1"/>
    <property type="molecule type" value="Genomic_DNA"/>
</dbReference>
<comment type="caution">
    <text evidence="3">The sequence shown here is derived from an EMBL/GenBank/DDBJ whole genome shotgun (WGS) entry which is preliminary data.</text>
</comment>
<accession>A0A9Q3BCH4</accession>
<dbReference type="OrthoDB" id="2163284at2759"/>
<proteinExistence type="predicted"/>
<dbReference type="AlphaFoldDB" id="A0A9Q3BCH4"/>
<keyword evidence="1" id="KW-0175">Coiled coil</keyword>
<dbReference type="Gene3D" id="1.20.5.170">
    <property type="match status" value="1"/>
</dbReference>
<feature type="region of interest" description="Disordered" evidence="2">
    <location>
        <begin position="1"/>
        <end position="24"/>
    </location>
</feature>
<dbReference type="Proteomes" id="UP000765509">
    <property type="component" value="Unassembled WGS sequence"/>
</dbReference>
<reference evidence="3" key="1">
    <citation type="submission" date="2021-03" db="EMBL/GenBank/DDBJ databases">
        <title>Draft genome sequence of rust myrtle Austropuccinia psidii MF-1, a brazilian biotype.</title>
        <authorList>
            <person name="Quecine M.C."/>
            <person name="Pachon D.M.R."/>
            <person name="Bonatelli M.L."/>
            <person name="Correr F.H."/>
            <person name="Franceschini L.M."/>
            <person name="Leite T.F."/>
            <person name="Margarido G.R.A."/>
            <person name="Almeida C.A."/>
            <person name="Ferrarezi J.A."/>
            <person name="Labate C.A."/>
        </authorList>
    </citation>
    <scope>NUCLEOTIDE SEQUENCE</scope>
    <source>
        <strain evidence="3">MF-1</strain>
    </source>
</reference>
<evidence type="ECO:0000313" key="4">
    <source>
        <dbReference type="Proteomes" id="UP000765509"/>
    </source>
</evidence>
<keyword evidence="4" id="KW-1185">Reference proteome</keyword>
<gene>
    <name evidence="3" type="ORF">O181_002438</name>
</gene>
<evidence type="ECO:0000256" key="2">
    <source>
        <dbReference type="SAM" id="MobiDB-lite"/>
    </source>
</evidence>
<evidence type="ECO:0000313" key="3">
    <source>
        <dbReference type="EMBL" id="MBW0462723.1"/>
    </source>
</evidence>
<dbReference type="Pfam" id="PF10224">
    <property type="entry name" value="DUF2205"/>
    <property type="match status" value="1"/>
</dbReference>
<evidence type="ECO:0000256" key="1">
    <source>
        <dbReference type="SAM" id="Coils"/>
    </source>
</evidence>